<proteinExistence type="predicted"/>
<accession>A0A4S3PKC6</accession>
<evidence type="ECO:0000313" key="1">
    <source>
        <dbReference type="EMBL" id="THE09062.1"/>
    </source>
</evidence>
<comment type="caution">
    <text evidence="1">The sequence shown here is derived from an EMBL/GenBank/DDBJ whole genome shotgun (WGS) entry which is preliminary data.</text>
</comment>
<dbReference type="AlphaFoldDB" id="A0A4S3PKC6"/>
<keyword evidence="2" id="KW-1185">Reference proteome</keyword>
<protein>
    <submittedName>
        <fullName evidence="1">Uncharacterized protein</fullName>
    </submittedName>
</protein>
<reference evidence="1 2" key="1">
    <citation type="journal article" date="2019" name="Indoor Air">
        <title>Impacts of indoor surface finishes on bacterial viability.</title>
        <authorList>
            <person name="Hu J."/>
            <person name="Maamar S.B."/>
            <person name="Glawe A.J."/>
            <person name="Gottel N."/>
            <person name="Gilbert J.A."/>
            <person name="Hartmann E.M."/>
        </authorList>
    </citation>
    <scope>NUCLEOTIDE SEQUENCE [LARGE SCALE GENOMIC DNA]</scope>
    <source>
        <strain evidence="1 2">AF060A6</strain>
    </source>
</reference>
<name>A0A4S3PKC6_9BACI</name>
<sequence length="101" mass="11688">MKKLLFIVRGYYPEISASGNLLKPLIEELAKENFVYVLSCSSDEKVGEFSSNLKYKKVKIGHVKANFAWKTISFFKKNLLFSFFNEEIVSALKNEIENLDR</sequence>
<dbReference type="EMBL" id="SLUB01000112">
    <property type="protein sequence ID" value="THE09062.1"/>
    <property type="molecule type" value="Genomic_DNA"/>
</dbReference>
<evidence type="ECO:0000313" key="2">
    <source>
        <dbReference type="Proteomes" id="UP000306477"/>
    </source>
</evidence>
<feature type="non-terminal residue" evidence="1">
    <location>
        <position position="101"/>
    </location>
</feature>
<gene>
    <name evidence="1" type="ORF">E1I69_23850</name>
</gene>
<dbReference type="OrthoDB" id="9811902at2"/>
<dbReference type="Proteomes" id="UP000306477">
    <property type="component" value="Unassembled WGS sequence"/>
</dbReference>
<dbReference type="RefSeq" id="WP_136381996.1">
    <property type="nucleotide sequence ID" value="NZ_SLUB01000112.1"/>
</dbReference>
<organism evidence="1 2">
    <name type="scientific">Bacillus timonensis</name>
    <dbReference type="NCBI Taxonomy" id="1033734"/>
    <lineage>
        <taxon>Bacteria</taxon>
        <taxon>Bacillati</taxon>
        <taxon>Bacillota</taxon>
        <taxon>Bacilli</taxon>
        <taxon>Bacillales</taxon>
        <taxon>Bacillaceae</taxon>
        <taxon>Bacillus</taxon>
    </lineage>
</organism>